<evidence type="ECO:0000256" key="1">
    <source>
        <dbReference type="SAM" id="Phobius"/>
    </source>
</evidence>
<feature type="transmembrane region" description="Helical" evidence="1">
    <location>
        <begin position="37"/>
        <end position="56"/>
    </location>
</feature>
<name>A0A2U8DP57_9CLOT</name>
<keyword evidence="1" id="KW-0812">Transmembrane</keyword>
<evidence type="ECO:0000313" key="2">
    <source>
        <dbReference type="EMBL" id="AWI04567.1"/>
    </source>
</evidence>
<feature type="transmembrane region" description="Helical" evidence="1">
    <location>
        <begin position="6"/>
        <end position="25"/>
    </location>
</feature>
<keyword evidence="3" id="KW-1185">Reference proteome</keyword>
<keyword evidence="1" id="KW-1133">Transmembrane helix</keyword>
<sequence>MLKLTWIEFFLRIIPEMFILIWGIHVISRKSFDIPQYILSSILVAILSFFVRWLPIYLGVHMIINITLIISAMVIISIPIMKAIYSTLLMIFILSLSEFLNILILNLLKIDTSLQLLGPVKKCVLEIPSLIITSVFIIIIHYLLKTKEGMKYVSN</sequence>
<dbReference type="AlphaFoldDB" id="A0A2U8DP57"/>
<feature type="transmembrane region" description="Helical" evidence="1">
    <location>
        <begin position="88"/>
        <end position="107"/>
    </location>
</feature>
<feature type="transmembrane region" description="Helical" evidence="1">
    <location>
        <begin position="127"/>
        <end position="144"/>
    </location>
</feature>
<protein>
    <submittedName>
        <fullName evidence="2">Uncharacterized protein</fullName>
    </submittedName>
</protein>
<dbReference type="OrthoDB" id="1936406at2"/>
<accession>A0A2U8DP57</accession>
<dbReference type="KEGG" id="cdrk:B9W14_08695"/>
<proteinExistence type="predicted"/>
<organism evidence="2 3">
    <name type="scientific">Clostridium drakei</name>
    <dbReference type="NCBI Taxonomy" id="332101"/>
    <lineage>
        <taxon>Bacteria</taxon>
        <taxon>Bacillati</taxon>
        <taxon>Bacillota</taxon>
        <taxon>Clostridia</taxon>
        <taxon>Eubacteriales</taxon>
        <taxon>Clostridiaceae</taxon>
        <taxon>Clostridium</taxon>
    </lineage>
</organism>
<dbReference type="EMBL" id="CP020953">
    <property type="protein sequence ID" value="AWI04567.1"/>
    <property type="molecule type" value="Genomic_DNA"/>
</dbReference>
<feature type="transmembrane region" description="Helical" evidence="1">
    <location>
        <begin position="62"/>
        <end position="81"/>
    </location>
</feature>
<gene>
    <name evidence="2" type="ORF">B9W14_08695</name>
</gene>
<reference evidence="3" key="1">
    <citation type="submission" date="2017-04" db="EMBL/GenBank/DDBJ databases">
        <authorList>
            <person name="Song Y."/>
            <person name="Cho B.-K."/>
        </authorList>
    </citation>
    <scope>NUCLEOTIDE SEQUENCE [LARGE SCALE GENOMIC DNA]</scope>
    <source>
        <strain evidence="3">SL1</strain>
    </source>
</reference>
<keyword evidence="1" id="KW-0472">Membrane</keyword>
<evidence type="ECO:0000313" key="3">
    <source>
        <dbReference type="Proteomes" id="UP000244910"/>
    </source>
</evidence>
<dbReference type="Proteomes" id="UP000244910">
    <property type="component" value="Chromosome"/>
</dbReference>
<dbReference type="RefSeq" id="WP_032078035.1">
    <property type="nucleotide sequence ID" value="NZ_CP020953.1"/>
</dbReference>